<feature type="transmembrane region" description="Helical" evidence="2">
    <location>
        <begin position="180"/>
        <end position="197"/>
    </location>
</feature>
<evidence type="ECO:0000313" key="6">
    <source>
        <dbReference type="Proteomes" id="UP001652503"/>
    </source>
</evidence>
<protein>
    <submittedName>
        <fullName evidence="5">TPM domain-containing protein</fullName>
    </submittedName>
</protein>
<evidence type="ECO:0000256" key="2">
    <source>
        <dbReference type="SAM" id="Phobius"/>
    </source>
</evidence>
<sequence>MSRLIILLTLCLAFAAGPSASQTYPEYTDLFVNDLAEVLAPDTEDRLRTTLSHLKEETGVEATVLTLASREPYAPGTTLEDFATGLFNAWGIGLAERNDGILVMVLTDDREMRVELGAAYSQDFDTIAQDIVTRSFLPSFRDGDYGTGIEQGVAELDTRIARRRAAGLAPLPLPAAPFDFAALIPIAAVAAFGFALFRNRLGDWSQRWRTCPGCGRRGLRRARRTLFPATINSRGKERVETDCPNCGWHDERDRSISRLSRGRKGSGGSFGGGRSSGGGASGRW</sequence>
<evidence type="ECO:0000256" key="3">
    <source>
        <dbReference type="SAM" id="SignalP"/>
    </source>
</evidence>
<feature type="region of interest" description="Disordered" evidence="1">
    <location>
        <begin position="257"/>
        <end position="284"/>
    </location>
</feature>
<gene>
    <name evidence="5" type="ORF">OE647_06245</name>
</gene>
<dbReference type="Pfam" id="PF04536">
    <property type="entry name" value="TPM_phosphatase"/>
    <property type="match status" value="1"/>
</dbReference>
<keyword evidence="2" id="KW-0812">Transmembrane</keyword>
<organism evidence="5 6">
    <name type="scientific">Albidovulum sediminicola</name>
    <dbReference type="NCBI Taxonomy" id="2984331"/>
    <lineage>
        <taxon>Bacteria</taxon>
        <taxon>Pseudomonadati</taxon>
        <taxon>Pseudomonadota</taxon>
        <taxon>Alphaproteobacteria</taxon>
        <taxon>Rhodobacterales</taxon>
        <taxon>Paracoccaceae</taxon>
        <taxon>Albidovulum</taxon>
    </lineage>
</organism>
<keyword evidence="2" id="KW-1133">Transmembrane helix</keyword>
<dbReference type="PANTHER" id="PTHR30373:SF2">
    <property type="entry name" value="UPF0603 PROTEIN YGCG"/>
    <property type="match status" value="1"/>
</dbReference>
<proteinExistence type="predicted"/>
<accession>A0ABT2YZW3</accession>
<evidence type="ECO:0000256" key="1">
    <source>
        <dbReference type="SAM" id="MobiDB-lite"/>
    </source>
</evidence>
<dbReference type="Gene3D" id="3.10.310.50">
    <property type="match status" value="1"/>
</dbReference>
<keyword evidence="6" id="KW-1185">Reference proteome</keyword>
<evidence type="ECO:0000259" key="4">
    <source>
        <dbReference type="Pfam" id="PF04536"/>
    </source>
</evidence>
<evidence type="ECO:0000313" key="5">
    <source>
        <dbReference type="EMBL" id="MCV2864340.1"/>
    </source>
</evidence>
<dbReference type="InterPro" id="IPR007621">
    <property type="entry name" value="TPM_dom"/>
</dbReference>
<feature type="chain" id="PRO_5046428852" evidence="3">
    <location>
        <begin position="22"/>
        <end position="284"/>
    </location>
</feature>
<dbReference type="EMBL" id="JAOWLA010000004">
    <property type="protein sequence ID" value="MCV2864340.1"/>
    <property type="molecule type" value="Genomic_DNA"/>
</dbReference>
<keyword evidence="3" id="KW-0732">Signal</keyword>
<dbReference type="Proteomes" id="UP001652503">
    <property type="component" value="Unassembled WGS sequence"/>
</dbReference>
<name>A0ABT2YZW3_9RHOB</name>
<comment type="caution">
    <text evidence="5">The sequence shown here is derived from an EMBL/GenBank/DDBJ whole genome shotgun (WGS) entry which is preliminary data.</text>
</comment>
<keyword evidence="2" id="KW-0472">Membrane</keyword>
<feature type="compositionally biased region" description="Gly residues" evidence="1">
    <location>
        <begin position="265"/>
        <end position="284"/>
    </location>
</feature>
<feature type="signal peptide" evidence="3">
    <location>
        <begin position="1"/>
        <end position="21"/>
    </location>
</feature>
<reference evidence="5 6" key="1">
    <citation type="submission" date="2022-10" db="EMBL/GenBank/DDBJ databases">
        <title>Defluviimonas sp. nov., isolated from ocean surface water.</title>
        <authorList>
            <person name="He W."/>
            <person name="Wang L."/>
            <person name="Zhang D.-F."/>
        </authorList>
    </citation>
    <scope>NUCLEOTIDE SEQUENCE [LARGE SCALE GENOMIC DNA]</scope>
    <source>
        <strain evidence="5 6">WL0075</strain>
    </source>
</reference>
<dbReference type="PANTHER" id="PTHR30373">
    <property type="entry name" value="UPF0603 PROTEIN YGCG"/>
    <property type="match status" value="1"/>
</dbReference>
<dbReference type="RefSeq" id="WP_263720843.1">
    <property type="nucleotide sequence ID" value="NZ_JAOWLA010000004.1"/>
</dbReference>
<feature type="domain" description="TPM" evidence="4">
    <location>
        <begin position="32"/>
        <end position="157"/>
    </location>
</feature>